<proteinExistence type="predicted"/>
<evidence type="ECO:0000256" key="1">
    <source>
        <dbReference type="SAM" id="Phobius"/>
    </source>
</evidence>
<sequence length="55" mass="6393">MIRAFILLTLFFRPIYSELALLFSLLFILLILLLSSLSVLIKILRLMKKGTKLKI</sequence>
<evidence type="ECO:0000313" key="3">
    <source>
        <dbReference type="Proteomes" id="UP000001747"/>
    </source>
</evidence>
<keyword evidence="1" id="KW-0812">Transmembrane</keyword>
<keyword evidence="1" id="KW-0472">Membrane</keyword>
<dbReference type="EMBL" id="CP001399">
    <property type="protein sequence ID" value="ACP36254.1"/>
    <property type="molecule type" value="Genomic_DNA"/>
</dbReference>
<gene>
    <name evidence="2" type="ordered locus">LS215_2269</name>
</gene>
<keyword evidence="1" id="KW-1133">Transmembrane helix</keyword>
<name>C3MJV1_SACI2</name>
<evidence type="ECO:0000313" key="2">
    <source>
        <dbReference type="EMBL" id="ACP36254.1"/>
    </source>
</evidence>
<organism evidence="2 3">
    <name type="scientific">Saccharolobus islandicus (strain L.S.2.15 / Lassen #1)</name>
    <name type="common">Sulfolobus islandicus</name>
    <dbReference type="NCBI Taxonomy" id="429572"/>
    <lineage>
        <taxon>Archaea</taxon>
        <taxon>Thermoproteota</taxon>
        <taxon>Thermoprotei</taxon>
        <taxon>Sulfolobales</taxon>
        <taxon>Sulfolobaceae</taxon>
        <taxon>Saccharolobus</taxon>
    </lineage>
</organism>
<dbReference type="KEGG" id="sis:LS215_2269"/>
<dbReference type="AlphaFoldDB" id="C3MJV1"/>
<protein>
    <submittedName>
        <fullName evidence="2">Uncharacterized protein</fullName>
    </submittedName>
</protein>
<accession>C3MJV1</accession>
<dbReference type="Proteomes" id="UP000001747">
    <property type="component" value="Chromosome"/>
</dbReference>
<feature type="transmembrane region" description="Helical" evidence="1">
    <location>
        <begin position="27"/>
        <end position="44"/>
    </location>
</feature>
<reference evidence="2 3" key="1">
    <citation type="journal article" date="2009" name="Proc. Natl. Acad. Sci. U.S.A.">
        <title>Biogeography of the Sulfolobus islandicus pan-genome.</title>
        <authorList>
            <person name="Reno M.L."/>
            <person name="Held N.L."/>
            <person name="Fields C.J."/>
            <person name="Burke P.V."/>
            <person name="Whitaker R.J."/>
        </authorList>
    </citation>
    <scope>NUCLEOTIDE SEQUENCE [LARGE SCALE GENOMIC DNA]</scope>
    <source>
        <strain evidence="3">L.S.2.15 / Lassen #1</strain>
    </source>
</reference>
<dbReference type="HOGENOM" id="CLU_3094292_0_0_2"/>